<keyword evidence="3" id="KW-1185">Reference proteome</keyword>
<dbReference type="Pfam" id="PF13961">
    <property type="entry name" value="DUF4219"/>
    <property type="match status" value="1"/>
</dbReference>
<dbReference type="InParanoid" id="E2A604"/>
<protein>
    <recommendedName>
        <fullName evidence="1">DUF4219 domain-containing protein</fullName>
    </recommendedName>
</protein>
<name>E2A604_CAMFO</name>
<evidence type="ECO:0000259" key="1">
    <source>
        <dbReference type="Pfam" id="PF13961"/>
    </source>
</evidence>
<dbReference type="EMBL" id="GL437091">
    <property type="protein sequence ID" value="EFN71138.1"/>
    <property type="molecule type" value="Genomic_DNA"/>
</dbReference>
<gene>
    <name evidence="2" type="ORF">EAG_10667</name>
</gene>
<dbReference type="OMA" id="MASRSHM"/>
<evidence type="ECO:0000313" key="3">
    <source>
        <dbReference type="Proteomes" id="UP000000311"/>
    </source>
</evidence>
<sequence length="78" mass="9119">MQIEKLAGRKNYASWKFTMQAYLQSEDLWDCVEGDAEYINDTKKMTKVKAKIILSVEKQNYSHIQGTTTLKEAWTKLK</sequence>
<proteinExistence type="predicted"/>
<accession>E2A604</accession>
<dbReference type="InterPro" id="IPR025314">
    <property type="entry name" value="DUF4219"/>
</dbReference>
<dbReference type="Proteomes" id="UP000000311">
    <property type="component" value="Unassembled WGS sequence"/>
</dbReference>
<feature type="domain" description="DUF4219" evidence="1">
    <location>
        <begin position="8"/>
        <end position="33"/>
    </location>
</feature>
<dbReference type="AlphaFoldDB" id="E2A604"/>
<feature type="non-terminal residue" evidence="2">
    <location>
        <position position="78"/>
    </location>
</feature>
<organism evidence="3">
    <name type="scientific">Camponotus floridanus</name>
    <name type="common">Florida carpenter ant</name>
    <dbReference type="NCBI Taxonomy" id="104421"/>
    <lineage>
        <taxon>Eukaryota</taxon>
        <taxon>Metazoa</taxon>
        <taxon>Ecdysozoa</taxon>
        <taxon>Arthropoda</taxon>
        <taxon>Hexapoda</taxon>
        <taxon>Insecta</taxon>
        <taxon>Pterygota</taxon>
        <taxon>Neoptera</taxon>
        <taxon>Endopterygota</taxon>
        <taxon>Hymenoptera</taxon>
        <taxon>Apocrita</taxon>
        <taxon>Aculeata</taxon>
        <taxon>Formicoidea</taxon>
        <taxon>Formicidae</taxon>
        <taxon>Formicinae</taxon>
        <taxon>Camponotus</taxon>
    </lineage>
</organism>
<evidence type="ECO:0000313" key="2">
    <source>
        <dbReference type="EMBL" id="EFN71138.1"/>
    </source>
</evidence>
<reference evidence="2 3" key="1">
    <citation type="journal article" date="2010" name="Science">
        <title>Genomic comparison of the ants Camponotus floridanus and Harpegnathos saltator.</title>
        <authorList>
            <person name="Bonasio R."/>
            <person name="Zhang G."/>
            <person name="Ye C."/>
            <person name="Mutti N.S."/>
            <person name="Fang X."/>
            <person name="Qin N."/>
            <person name="Donahue G."/>
            <person name="Yang P."/>
            <person name="Li Q."/>
            <person name="Li C."/>
            <person name="Zhang P."/>
            <person name="Huang Z."/>
            <person name="Berger S.L."/>
            <person name="Reinberg D."/>
            <person name="Wang J."/>
            <person name="Liebig J."/>
        </authorList>
    </citation>
    <scope>NUCLEOTIDE SEQUENCE [LARGE SCALE GENOMIC DNA]</scope>
    <source>
        <strain evidence="3">C129</strain>
    </source>
</reference>